<evidence type="ECO:0000313" key="3">
    <source>
        <dbReference type="Proteomes" id="UP000192639"/>
    </source>
</evidence>
<gene>
    <name evidence="2" type="ORF">ECANGB1_2354</name>
</gene>
<dbReference type="Proteomes" id="UP000192639">
    <property type="component" value="Unassembled WGS sequence"/>
</dbReference>
<evidence type="ECO:0000313" key="2">
    <source>
        <dbReference type="EMBL" id="ORD94785.1"/>
    </source>
</evidence>
<evidence type="ECO:0000256" key="1">
    <source>
        <dbReference type="SAM" id="MobiDB-lite"/>
    </source>
</evidence>
<accession>A0A1Y1S8P0</accession>
<name>A0A1Y1S8P0_9MICR</name>
<dbReference type="OrthoDB" id="2195525at2759"/>
<sequence length="211" mass="24192">MDLSLKITPMVKSSLKQSEAIDLLLEAGLDETEIRDALAEIGDPTPENVYGHLQKLKKAEETEKARKEEATADANKKHKDMLKKQAEQKEMQLKRVKDKIKAAQDENRKKEDEFDKETQKGYEDVIIEEYYKVRVFLPTYRSMFIGLDDGATAKDLFARIREENKKLEGKLGNFSLSKYGLRESVNEDDTPLLDVFGHTTCMLILEETSTK</sequence>
<reference evidence="2 3" key="1">
    <citation type="journal article" date="2017" name="Environ. Microbiol.">
        <title>Decay of the glycolytic pathway and adaptation to intranuclear parasitism within Enterocytozoonidae microsporidia.</title>
        <authorList>
            <person name="Wiredu Boakye D."/>
            <person name="Jaroenlak P."/>
            <person name="Prachumwat A."/>
            <person name="Williams T.A."/>
            <person name="Bateman K.S."/>
            <person name="Itsathitphaisarn O."/>
            <person name="Sritunyalucksana K."/>
            <person name="Paszkiewicz K.H."/>
            <person name="Moore K.A."/>
            <person name="Stentiford G.D."/>
            <person name="Williams B.A."/>
        </authorList>
    </citation>
    <scope>NUCLEOTIDE SEQUENCE [LARGE SCALE GENOMIC DNA]</scope>
    <source>
        <strain evidence="2 3">GB1</strain>
    </source>
</reference>
<evidence type="ECO:0008006" key="4">
    <source>
        <dbReference type="Google" id="ProtNLM"/>
    </source>
</evidence>
<feature type="compositionally biased region" description="Basic and acidic residues" evidence="1">
    <location>
        <begin position="58"/>
        <end position="70"/>
    </location>
</feature>
<protein>
    <recommendedName>
        <fullName evidence="4">UBX domain-containing protein</fullName>
    </recommendedName>
</protein>
<organism evidence="2 3">
    <name type="scientific">Enterospora canceri</name>
    <dbReference type="NCBI Taxonomy" id="1081671"/>
    <lineage>
        <taxon>Eukaryota</taxon>
        <taxon>Fungi</taxon>
        <taxon>Fungi incertae sedis</taxon>
        <taxon>Microsporidia</taxon>
        <taxon>Enterocytozoonidae</taxon>
        <taxon>Enterospora</taxon>
    </lineage>
</organism>
<dbReference type="EMBL" id="LWDP01000009">
    <property type="protein sequence ID" value="ORD94785.1"/>
    <property type="molecule type" value="Genomic_DNA"/>
</dbReference>
<dbReference type="VEuPathDB" id="MicrosporidiaDB:ECANGB1_2354"/>
<dbReference type="AlphaFoldDB" id="A0A1Y1S8P0"/>
<proteinExistence type="predicted"/>
<comment type="caution">
    <text evidence="2">The sequence shown here is derived from an EMBL/GenBank/DDBJ whole genome shotgun (WGS) entry which is preliminary data.</text>
</comment>
<feature type="region of interest" description="Disordered" evidence="1">
    <location>
        <begin position="58"/>
        <end position="86"/>
    </location>
</feature>
<keyword evidence="3" id="KW-1185">Reference proteome</keyword>